<feature type="domain" description="Lipoyl-binding" evidence="10">
    <location>
        <begin position="154"/>
        <end position="230"/>
    </location>
</feature>
<dbReference type="InterPro" id="IPR001882">
    <property type="entry name" value="Biotin_BS"/>
</dbReference>
<feature type="compositionally biased region" description="Low complexity" evidence="9">
    <location>
        <begin position="56"/>
        <end position="79"/>
    </location>
</feature>
<evidence type="ECO:0000259" key="10">
    <source>
        <dbReference type="PROSITE" id="PS50968"/>
    </source>
</evidence>
<keyword evidence="7 8" id="KW-0092">Biotin</keyword>
<dbReference type="PRINTS" id="PR01071">
    <property type="entry name" value="ACOABIOTINCC"/>
</dbReference>
<protein>
    <recommendedName>
        <fullName evidence="2 8">Biotin carboxyl carrier protein of acetyl-CoA carboxylase</fullName>
    </recommendedName>
</protein>
<proteinExistence type="predicted"/>
<keyword evidence="5 8" id="KW-0443">Lipid metabolism</keyword>
<comment type="pathway">
    <text evidence="1 8">Lipid metabolism; fatty acid biosynthesis.</text>
</comment>
<dbReference type="InterPro" id="IPR000089">
    <property type="entry name" value="Biotin_lipoyl"/>
</dbReference>
<feature type="region of interest" description="Disordered" evidence="9">
    <location>
        <begin position="1"/>
        <end position="79"/>
    </location>
</feature>
<dbReference type="Proteomes" id="UP000783871">
    <property type="component" value="Unassembled WGS sequence"/>
</dbReference>
<dbReference type="PROSITE" id="PS00188">
    <property type="entry name" value="BIOTIN"/>
    <property type="match status" value="1"/>
</dbReference>
<gene>
    <name evidence="11" type="primary">accB</name>
    <name evidence="11" type="ORF">HCJ94_02580</name>
</gene>
<evidence type="ECO:0000313" key="11">
    <source>
        <dbReference type="EMBL" id="NJP30902.1"/>
    </source>
</evidence>
<evidence type="ECO:0000256" key="1">
    <source>
        <dbReference type="ARBA" id="ARBA00005194"/>
    </source>
</evidence>
<keyword evidence="4 8" id="KW-0276">Fatty acid metabolism</keyword>
<dbReference type="SUPFAM" id="SSF51230">
    <property type="entry name" value="Single hybrid motif"/>
    <property type="match status" value="1"/>
</dbReference>
<comment type="function">
    <text evidence="8">This protein is a component of the acetyl coenzyme A carboxylase complex; first, biotin carboxylase catalyzes the carboxylation of the carrier protein and then the transcarboxylase transfers the carboxyl group to form malonyl-CoA.</text>
</comment>
<dbReference type="NCBIfam" id="TIGR00531">
    <property type="entry name" value="BCCP"/>
    <property type="match status" value="1"/>
</dbReference>
<dbReference type="PROSITE" id="PS50968">
    <property type="entry name" value="BIOTINYL_LIPOYL"/>
    <property type="match status" value="1"/>
</dbReference>
<evidence type="ECO:0000256" key="6">
    <source>
        <dbReference type="ARBA" id="ARBA00023160"/>
    </source>
</evidence>
<feature type="compositionally biased region" description="Gly residues" evidence="9">
    <location>
        <begin position="15"/>
        <end position="34"/>
    </location>
</feature>
<dbReference type="PANTHER" id="PTHR45266:SF3">
    <property type="entry name" value="OXALOACETATE DECARBOXYLASE ALPHA CHAIN"/>
    <property type="match status" value="1"/>
</dbReference>
<reference evidence="11 12" key="1">
    <citation type="submission" date="2020-03" db="EMBL/GenBank/DDBJ databases">
        <title>WGS of actinomycetes isolated from Thailand.</title>
        <authorList>
            <person name="Thawai C."/>
        </authorList>
    </citation>
    <scope>NUCLEOTIDE SEQUENCE [LARGE SCALE GENOMIC DNA]</scope>
    <source>
        <strain evidence="11 12">HSS6-12</strain>
    </source>
</reference>
<evidence type="ECO:0000256" key="3">
    <source>
        <dbReference type="ARBA" id="ARBA00022516"/>
    </source>
</evidence>
<dbReference type="Pfam" id="PF00364">
    <property type="entry name" value="Biotin_lipoyl"/>
    <property type="match status" value="1"/>
</dbReference>
<evidence type="ECO:0000313" key="12">
    <source>
        <dbReference type="Proteomes" id="UP000783871"/>
    </source>
</evidence>
<sequence length="232" mass="22635">MTAGTAPVGVPAVNGGAGDGPAGAGRPPGTGVPAGTGAPAAGTAPAGATAPGGTGVAAPATVPPARGGTGTPDAAGVVDPAPADAVAGLRRHARELVADLDGPVRRILLRRGDTVLEVEWHPPAESVQPLPATPVEVPAIAPPASPPPAAGPARHAVRSPIVGTFYRAPEPGAAPFVAVGDRVHPGQVVGIVEAMKLMNEVTADRAGRVAEILADDGQPVEYDQPLLALDPA</sequence>
<evidence type="ECO:0000256" key="2">
    <source>
        <dbReference type="ARBA" id="ARBA00017562"/>
    </source>
</evidence>
<organism evidence="11 12">
    <name type="scientific">Micromonospora thermarum</name>
    <dbReference type="NCBI Taxonomy" id="2720024"/>
    <lineage>
        <taxon>Bacteria</taxon>
        <taxon>Bacillati</taxon>
        <taxon>Actinomycetota</taxon>
        <taxon>Actinomycetes</taxon>
        <taxon>Micromonosporales</taxon>
        <taxon>Micromonosporaceae</taxon>
        <taxon>Micromonospora</taxon>
    </lineage>
</organism>
<evidence type="ECO:0000256" key="4">
    <source>
        <dbReference type="ARBA" id="ARBA00022832"/>
    </source>
</evidence>
<keyword evidence="3 8" id="KW-0444">Lipid biosynthesis</keyword>
<name>A0ABX0YZI8_9ACTN</name>
<evidence type="ECO:0000256" key="5">
    <source>
        <dbReference type="ARBA" id="ARBA00023098"/>
    </source>
</evidence>
<dbReference type="CDD" id="cd06850">
    <property type="entry name" value="biotinyl_domain"/>
    <property type="match status" value="1"/>
</dbReference>
<feature type="compositionally biased region" description="Low complexity" evidence="9">
    <location>
        <begin position="35"/>
        <end position="49"/>
    </location>
</feature>
<dbReference type="NCBIfam" id="NF005457">
    <property type="entry name" value="PRK07051.1"/>
    <property type="match status" value="1"/>
</dbReference>
<accession>A0ABX0YZI8</accession>
<dbReference type="Gene3D" id="2.40.50.100">
    <property type="match status" value="1"/>
</dbReference>
<dbReference type="EMBL" id="JAATEO010000002">
    <property type="protein sequence ID" value="NJP30902.1"/>
    <property type="molecule type" value="Genomic_DNA"/>
</dbReference>
<feature type="compositionally biased region" description="Low complexity" evidence="9">
    <location>
        <begin position="1"/>
        <end position="14"/>
    </location>
</feature>
<evidence type="ECO:0000256" key="8">
    <source>
        <dbReference type="RuleBase" id="RU364072"/>
    </source>
</evidence>
<dbReference type="PANTHER" id="PTHR45266">
    <property type="entry name" value="OXALOACETATE DECARBOXYLASE ALPHA CHAIN"/>
    <property type="match status" value="1"/>
</dbReference>
<keyword evidence="12" id="KW-1185">Reference proteome</keyword>
<dbReference type="InterPro" id="IPR001249">
    <property type="entry name" value="AcCoA_biotinCC"/>
</dbReference>
<dbReference type="InterPro" id="IPR011053">
    <property type="entry name" value="Single_hybrid_motif"/>
</dbReference>
<evidence type="ECO:0000256" key="9">
    <source>
        <dbReference type="SAM" id="MobiDB-lite"/>
    </source>
</evidence>
<dbReference type="InterPro" id="IPR050709">
    <property type="entry name" value="Biotin_Carboxyl_Carrier/Decarb"/>
</dbReference>
<comment type="caution">
    <text evidence="11">The sequence shown here is derived from an EMBL/GenBank/DDBJ whole genome shotgun (WGS) entry which is preliminary data.</text>
</comment>
<keyword evidence="6 8" id="KW-0275">Fatty acid biosynthesis</keyword>
<evidence type="ECO:0000256" key="7">
    <source>
        <dbReference type="ARBA" id="ARBA00023267"/>
    </source>
</evidence>